<dbReference type="InterPro" id="IPR001611">
    <property type="entry name" value="Leu-rich_rpt"/>
</dbReference>
<keyword evidence="9" id="KW-0325">Glycoprotein</keyword>
<evidence type="ECO:0000256" key="7">
    <source>
        <dbReference type="ARBA" id="ARBA00023136"/>
    </source>
</evidence>
<evidence type="ECO:0000256" key="2">
    <source>
        <dbReference type="ARBA" id="ARBA00022614"/>
    </source>
</evidence>
<dbReference type="InterPro" id="IPR011009">
    <property type="entry name" value="Kinase-like_dom_sf"/>
</dbReference>
<dbReference type="Gene3D" id="3.80.10.10">
    <property type="entry name" value="Ribonuclease Inhibitor"/>
    <property type="match status" value="1"/>
</dbReference>
<feature type="transmembrane region" description="Helical" evidence="10">
    <location>
        <begin position="98"/>
        <end position="116"/>
    </location>
</feature>
<keyword evidence="7 10" id="KW-0472">Membrane</keyword>
<comment type="subcellular location">
    <subcellularLocation>
        <location evidence="1">Membrane</location>
        <topology evidence="1">Single-pass membrane protein</topology>
    </subcellularLocation>
</comment>
<accession>A0ABQ9NCF8</accession>
<evidence type="ECO:0008006" key="13">
    <source>
        <dbReference type="Google" id="ProtNLM"/>
    </source>
</evidence>
<sequence>MLVVAVNFGKQNITGTISPFFAKLPGLRILSLNDNNLTASIPESLTKLTQLEVLDVSNNNLTGKIPVFAASVKLITIPGNALLDSNVMSRENKMSPSLIVSFVIFIALVLFLMFKFRAGKRLGRSRSVKGHEKWNILVHNEAGYLTYKMGNVLIPFEVLQQLTDDFNENNIFGMGGFGVFYKGEFHDGTKISVKRMGSTAMVTKGMNGFQAEVAVLTKGNEWVSSRGCCAY</sequence>
<comment type="caution">
    <text evidence="11">The sequence shown here is derived from an EMBL/GenBank/DDBJ whole genome shotgun (WGS) entry which is preliminary data.</text>
</comment>
<evidence type="ECO:0000256" key="8">
    <source>
        <dbReference type="ARBA" id="ARBA00023170"/>
    </source>
</evidence>
<keyword evidence="8" id="KW-0675">Receptor</keyword>
<dbReference type="InterPro" id="IPR032675">
    <property type="entry name" value="LRR_dom_sf"/>
</dbReference>
<gene>
    <name evidence="11" type="ORF">P3X46_000270</name>
</gene>
<dbReference type="PANTHER" id="PTHR47986:SF10">
    <property type="entry name" value="RECEPTOR-LIKE KINASE TMK4"/>
    <property type="match status" value="1"/>
</dbReference>
<keyword evidence="6 10" id="KW-1133">Transmembrane helix</keyword>
<evidence type="ECO:0000256" key="6">
    <source>
        <dbReference type="ARBA" id="ARBA00022989"/>
    </source>
</evidence>
<proteinExistence type="predicted"/>
<evidence type="ECO:0000256" key="1">
    <source>
        <dbReference type="ARBA" id="ARBA00004167"/>
    </source>
</evidence>
<protein>
    <recommendedName>
        <fullName evidence="13">Protein kinase domain-containing protein</fullName>
    </recommendedName>
</protein>
<evidence type="ECO:0000256" key="5">
    <source>
        <dbReference type="ARBA" id="ARBA00022737"/>
    </source>
</evidence>
<dbReference type="SUPFAM" id="SSF52058">
    <property type="entry name" value="L domain-like"/>
    <property type="match status" value="1"/>
</dbReference>
<dbReference type="PANTHER" id="PTHR47986">
    <property type="entry name" value="OSJNBA0070M12.3 PROTEIN"/>
    <property type="match status" value="1"/>
</dbReference>
<keyword evidence="2" id="KW-0433">Leucine-rich repeat</keyword>
<organism evidence="11 12">
    <name type="scientific">Hevea brasiliensis</name>
    <name type="common">Para rubber tree</name>
    <name type="synonym">Siphonia brasiliensis</name>
    <dbReference type="NCBI Taxonomy" id="3981"/>
    <lineage>
        <taxon>Eukaryota</taxon>
        <taxon>Viridiplantae</taxon>
        <taxon>Streptophyta</taxon>
        <taxon>Embryophyta</taxon>
        <taxon>Tracheophyta</taxon>
        <taxon>Spermatophyta</taxon>
        <taxon>Magnoliopsida</taxon>
        <taxon>eudicotyledons</taxon>
        <taxon>Gunneridae</taxon>
        <taxon>Pentapetalae</taxon>
        <taxon>rosids</taxon>
        <taxon>fabids</taxon>
        <taxon>Malpighiales</taxon>
        <taxon>Euphorbiaceae</taxon>
        <taxon>Crotonoideae</taxon>
        <taxon>Micrandreae</taxon>
        <taxon>Hevea</taxon>
    </lineage>
</organism>
<keyword evidence="3 10" id="KW-0812">Transmembrane</keyword>
<dbReference type="InterPro" id="IPR052422">
    <property type="entry name" value="Auxin_Ser/Thr_Kinase"/>
</dbReference>
<evidence type="ECO:0000256" key="3">
    <source>
        <dbReference type="ARBA" id="ARBA00022692"/>
    </source>
</evidence>
<dbReference type="Proteomes" id="UP001174677">
    <property type="component" value="Chromosome 1"/>
</dbReference>
<evidence type="ECO:0000313" key="12">
    <source>
        <dbReference type="Proteomes" id="UP001174677"/>
    </source>
</evidence>
<dbReference type="SUPFAM" id="SSF56112">
    <property type="entry name" value="Protein kinase-like (PK-like)"/>
    <property type="match status" value="1"/>
</dbReference>
<keyword evidence="12" id="KW-1185">Reference proteome</keyword>
<evidence type="ECO:0000256" key="4">
    <source>
        <dbReference type="ARBA" id="ARBA00022729"/>
    </source>
</evidence>
<dbReference type="Pfam" id="PF13855">
    <property type="entry name" value="LRR_8"/>
    <property type="match status" value="1"/>
</dbReference>
<dbReference type="EMBL" id="JARPOI010000001">
    <property type="protein sequence ID" value="KAJ9188920.1"/>
    <property type="molecule type" value="Genomic_DNA"/>
</dbReference>
<keyword evidence="5" id="KW-0677">Repeat</keyword>
<keyword evidence="4" id="KW-0732">Signal</keyword>
<evidence type="ECO:0000256" key="9">
    <source>
        <dbReference type="ARBA" id="ARBA00023180"/>
    </source>
</evidence>
<reference evidence="11" key="1">
    <citation type="journal article" date="2023" name="Plant Biotechnol. J.">
        <title>Chromosome-level wild Hevea brasiliensis genome provides new tools for genomic-assisted breeding and valuable loci to elevate rubber yield.</title>
        <authorList>
            <person name="Cheng H."/>
            <person name="Song X."/>
            <person name="Hu Y."/>
            <person name="Wu T."/>
            <person name="Yang Q."/>
            <person name="An Z."/>
            <person name="Feng S."/>
            <person name="Deng Z."/>
            <person name="Wu W."/>
            <person name="Zeng X."/>
            <person name="Tu M."/>
            <person name="Wang X."/>
            <person name="Huang H."/>
        </authorList>
    </citation>
    <scope>NUCLEOTIDE SEQUENCE</scope>
    <source>
        <strain evidence="11">MT/VB/25A 57/8</strain>
    </source>
</reference>
<evidence type="ECO:0000313" key="11">
    <source>
        <dbReference type="EMBL" id="KAJ9188920.1"/>
    </source>
</evidence>
<dbReference type="Gene3D" id="3.30.200.20">
    <property type="entry name" value="Phosphorylase Kinase, domain 1"/>
    <property type="match status" value="1"/>
</dbReference>
<name>A0ABQ9NCF8_HEVBR</name>
<evidence type="ECO:0000256" key="10">
    <source>
        <dbReference type="SAM" id="Phobius"/>
    </source>
</evidence>